<dbReference type="AlphaFoldDB" id="A0AAD4SDY9"/>
<dbReference type="Proteomes" id="UP001202328">
    <property type="component" value="Unassembled WGS sequence"/>
</dbReference>
<gene>
    <name evidence="1" type="ORF">MKW98_000822</name>
</gene>
<keyword evidence="2" id="KW-1185">Reference proteome</keyword>
<proteinExistence type="predicted"/>
<protein>
    <submittedName>
        <fullName evidence="1">Uncharacterized protein</fullName>
    </submittedName>
</protein>
<name>A0AAD4SDY9_9MAGN</name>
<organism evidence="1 2">
    <name type="scientific">Papaver atlanticum</name>
    <dbReference type="NCBI Taxonomy" id="357466"/>
    <lineage>
        <taxon>Eukaryota</taxon>
        <taxon>Viridiplantae</taxon>
        <taxon>Streptophyta</taxon>
        <taxon>Embryophyta</taxon>
        <taxon>Tracheophyta</taxon>
        <taxon>Spermatophyta</taxon>
        <taxon>Magnoliopsida</taxon>
        <taxon>Ranunculales</taxon>
        <taxon>Papaveraceae</taxon>
        <taxon>Papaveroideae</taxon>
        <taxon>Papaver</taxon>
    </lineage>
</organism>
<evidence type="ECO:0000313" key="1">
    <source>
        <dbReference type="EMBL" id="KAI3898709.1"/>
    </source>
</evidence>
<dbReference type="EMBL" id="JAJJMB010011819">
    <property type="protein sequence ID" value="KAI3898709.1"/>
    <property type="molecule type" value="Genomic_DNA"/>
</dbReference>
<accession>A0AAD4SDY9</accession>
<evidence type="ECO:0000313" key="2">
    <source>
        <dbReference type="Proteomes" id="UP001202328"/>
    </source>
</evidence>
<comment type="caution">
    <text evidence="1">The sequence shown here is derived from an EMBL/GenBank/DDBJ whole genome shotgun (WGS) entry which is preliminary data.</text>
</comment>
<sequence length="137" mass="14875">MEDTSCTNGRHVQSHGFGRKLSVAANWSFTSGLFECFASVGDRNITVVDAGAIPKPSGFTNWIRELQELIDCVDLFLTMENETNAATGNNVGLRGTNAIDNLVFSCHDFHSKLAISIAAPRGKGSQCVARAMFERFS</sequence>
<reference evidence="1" key="1">
    <citation type="submission" date="2022-04" db="EMBL/GenBank/DDBJ databases">
        <title>A functionally conserved STORR gene fusion in Papaver species that diverged 16.8 million years ago.</title>
        <authorList>
            <person name="Catania T."/>
        </authorList>
    </citation>
    <scope>NUCLEOTIDE SEQUENCE</scope>
    <source>
        <strain evidence="1">S-188037</strain>
    </source>
</reference>